<dbReference type="Proteomes" id="UP001321580">
    <property type="component" value="Unassembled WGS sequence"/>
</dbReference>
<organism evidence="4 5">
    <name type="scientific">Lysobacter stagni</name>
    <dbReference type="NCBI Taxonomy" id="3045172"/>
    <lineage>
        <taxon>Bacteria</taxon>
        <taxon>Pseudomonadati</taxon>
        <taxon>Pseudomonadota</taxon>
        <taxon>Gammaproteobacteria</taxon>
        <taxon>Lysobacterales</taxon>
        <taxon>Lysobacteraceae</taxon>
        <taxon>Lysobacter</taxon>
    </lineage>
</organism>
<keyword evidence="5" id="KW-1185">Reference proteome</keyword>
<dbReference type="SUPFAM" id="SSF48452">
    <property type="entry name" value="TPR-like"/>
    <property type="match status" value="1"/>
</dbReference>
<evidence type="ECO:0000256" key="3">
    <source>
        <dbReference type="SAM" id="MobiDB-lite"/>
    </source>
</evidence>
<dbReference type="Pfam" id="PF13181">
    <property type="entry name" value="TPR_8"/>
    <property type="match status" value="1"/>
</dbReference>
<evidence type="ECO:0000313" key="5">
    <source>
        <dbReference type="Proteomes" id="UP001321580"/>
    </source>
</evidence>
<evidence type="ECO:0000256" key="1">
    <source>
        <dbReference type="ARBA" id="ARBA00022737"/>
    </source>
</evidence>
<keyword evidence="1" id="KW-0677">Repeat</keyword>
<dbReference type="EMBL" id="JASGBI010000001">
    <property type="protein sequence ID" value="MDI9239150.1"/>
    <property type="molecule type" value="Genomic_DNA"/>
</dbReference>
<evidence type="ECO:0000256" key="2">
    <source>
        <dbReference type="ARBA" id="ARBA00022803"/>
    </source>
</evidence>
<dbReference type="InterPro" id="IPR050498">
    <property type="entry name" value="Ycf3"/>
</dbReference>
<gene>
    <name evidence="4" type="ORF">QLQ15_09530</name>
</gene>
<name>A0ABT6XHA3_9GAMM</name>
<dbReference type="PANTHER" id="PTHR44858">
    <property type="entry name" value="TETRATRICOPEPTIDE REPEAT PROTEIN 6"/>
    <property type="match status" value="1"/>
</dbReference>
<dbReference type="InterPro" id="IPR019734">
    <property type="entry name" value="TPR_rpt"/>
</dbReference>
<dbReference type="PANTHER" id="PTHR44858:SF1">
    <property type="entry name" value="UDP-N-ACETYLGLUCOSAMINE--PEPTIDE N-ACETYLGLUCOSAMINYLTRANSFERASE SPINDLY-RELATED"/>
    <property type="match status" value="1"/>
</dbReference>
<evidence type="ECO:0008006" key="6">
    <source>
        <dbReference type="Google" id="ProtNLM"/>
    </source>
</evidence>
<dbReference type="InterPro" id="IPR011990">
    <property type="entry name" value="TPR-like_helical_dom_sf"/>
</dbReference>
<keyword evidence="2" id="KW-0802">TPR repeat</keyword>
<comment type="caution">
    <text evidence="4">The sequence shown here is derived from an EMBL/GenBank/DDBJ whole genome shotgun (WGS) entry which is preliminary data.</text>
</comment>
<protein>
    <recommendedName>
        <fullName evidence="6">Tetratricopeptide repeat protein</fullName>
    </recommendedName>
</protein>
<proteinExistence type="predicted"/>
<evidence type="ECO:0000313" key="4">
    <source>
        <dbReference type="EMBL" id="MDI9239150.1"/>
    </source>
</evidence>
<sequence length="432" mass="47321">MTWQAVAGHASTPPSEPQPEPEVIRAAALIDGWEGDGGHLESARAELDAALKRNPKSATAYREYARYYLVSEPDISGQPVLGSLDAALMSVDRAIELAPGFARAYVLRGHVLTLMGQLDQADAALAKADAIGTGDPWLALNRARLRMRQGKLIEASELCRDVSGRSQVRRIRLSADECLVDFYEATGQFQRMDDTYRHMLTYASDNAWMRGNYSGYLLCAKNDESGAVREARAALSIMDYGNARFRLASALYRSWATQWEAGHQEQAQPLLDEARGLVDAPPAQVVAASCGGKKVVAVLRALYRSGQLEPQPAINAIALAATRRDGVPGVFEVLVRGTGSDEKFVYANTMADYRDPASLTIRFTNEAAQALAKPRGGMARELLMDKRLVVAGFVRRERIDLLREGRPTGRYYYQTHLWVTDAAQVLDLGTGG</sequence>
<accession>A0ABT6XHA3</accession>
<dbReference type="RefSeq" id="WP_283212554.1">
    <property type="nucleotide sequence ID" value="NZ_JASGBI010000001.1"/>
</dbReference>
<reference evidence="4 5" key="1">
    <citation type="submission" date="2023-05" db="EMBL/GenBank/DDBJ databases">
        <title>Lysobacter sp. strain LF1 Genome sequencing and assembly.</title>
        <authorList>
            <person name="Jung Y."/>
        </authorList>
    </citation>
    <scope>NUCLEOTIDE SEQUENCE [LARGE SCALE GENOMIC DNA]</scope>
    <source>
        <strain evidence="4 5">LF1</strain>
    </source>
</reference>
<feature type="region of interest" description="Disordered" evidence="3">
    <location>
        <begin position="1"/>
        <end position="20"/>
    </location>
</feature>
<dbReference type="Gene3D" id="1.25.40.10">
    <property type="entry name" value="Tetratricopeptide repeat domain"/>
    <property type="match status" value="1"/>
</dbReference>